<dbReference type="RefSeq" id="WP_016420661.1">
    <property type="nucleotide sequence ID" value="NZ_FNND01000004.1"/>
</dbReference>
<comment type="caution">
    <text evidence="2">The sequence shown here is derived from an EMBL/GenBank/DDBJ whole genome shotgun (WGS) entry which is preliminary data.</text>
</comment>
<evidence type="ECO:0000313" key="3">
    <source>
        <dbReference type="Proteomes" id="UP000182771"/>
    </source>
</evidence>
<dbReference type="InterPro" id="IPR029039">
    <property type="entry name" value="Flavoprotein-like_sf"/>
</dbReference>
<dbReference type="Proteomes" id="UP000182771">
    <property type="component" value="Unassembled WGS sequence"/>
</dbReference>
<organism evidence="2 3">
    <name type="scientific">Capnocytophaga granulosa</name>
    <dbReference type="NCBI Taxonomy" id="45242"/>
    <lineage>
        <taxon>Bacteria</taxon>
        <taxon>Pseudomonadati</taxon>
        <taxon>Bacteroidota</taxon>
        <taxon>Flavobacteriia</taxon>
        <taxon>Flavobacteriales</taxon>
        <taxon>Flavobacteriaceae</taxon>
        <taxon>Capnocytophaga</taxon>
    </lineage>
</organism>
<dbReference type="GeneID" id="85017465"/>
<gene>
    <name evidence="2" type="ORF">SAMN05444420_10414</name>
</gene>
<dbReference type="AlphaFoldDB" id="A0A1H2W996"/>
<keyword evidence="1" id="KW-1133">Transmembrane helix</keyword>
<keyword evidence="3" id="KW-1185">Reference proteome</keyword>
<reference evidence="2 3" key="1">
    <citation type="submission" date="2016-10" db="EMBL/GenBank/DDBJ databases">
        <authorList>
            <person name="Varghese N."/>
            <person name="Submissions S."/>
        </authorList>
    </citation>
    <scope>NUCLEOTIDE SEQUENCE [LARGE SCALE GENOMIC DNA]</scope>
    <source>
        <strain evidence="2 3">DSM 11449</strain>
    </source>
</reference>
<sequence>MERILVVYYSQSGQLKQIVDHFVAPFIGAGISVDYYEIEMETPFPFPWNNEAFFGAFPESFLQIPQPIKPLPAAIMEQQYSLVVLAYQVWYLSPSIPITSFLKSEQAAHLLSGKPVVTLSGTRNMWIKAQEKIGQMLQKYNAPIVANIALTDRHHNHISVLTIVHWLFTGEKDRYLRIFPLPGVSDRDIASATQYGEIVLKHKQIADYSPALQKEIVAQGGVQVKPFLLSAEKKANRLFGIWARLIYGSPRRKFLLKCFHVYLYFAIWILMPIVWLFYWLTYPFFYKKITRQVLNVQQSVVSGQ</sequence>
<evidence type="ECO:0000256" key="1">
    <source>
        <dbReference type="SAM" id="Phobius"/>
    </source>
</evidence>
<dbReference type="SUPFAM" id="SSF52218">
    <property type="entry name" value="Flavoproteins"/>
    <property type="match status" value="1"/>
</dbReference>
<accession>A0A1H2W996</accession>
<name>A0A1H2W996_9FLAO</name>
<dbReference type="OrthoDB" id="4547866at2"/>
<evidence type="ECO:0008006" key="4">
    <source>
        <dbReference type="Google" id="ProtNLM"/>
    </source>
</evidence>
<protein>
    <recommendedName>
        <fullName evidence="4">Dialkylrecorsinol condensing enzyme DarA</fullName>
    </recommendedName>
</protein>
<keyword evidence="1" id="KW-0472">Membrane</keyword>
<evidence type="ECO:0000313" key="2">
    <source>
        <dbReference type="EMBL" id="SDW77127.1"/>
    </source>
</evidence>
<dbReference type="Gene3D" id="3.40.50.360">
    <property type="match status" value="1"/>
</dbReference>
<keyword evidence="1" id="KW-0812">Transmembrane</keyword>
<feature type="transmembrane region" description="Helical" evidence="1">
    <location>
        <begin position="261"/>
        <end position="281"/>
    </location>
</feature>
<dbReference type="EMBL" id="FNND01000004">
    <property type="protein sequence ID" value="SDW77127.1"/>
    <property type="molecule type" value="Genomic_DNA"/>
</dbReference>
<proteinExistence type="predicted"/>